<keyword evidence="2" id="KW-1185">Reference proteome</keyword>
<evidence type="ECO:0000313" key="1">
    <source>
        <dbReference type="EMBL" id="AFA40831.1"/>
    </source>
</evidence>
<dbReference type="KEGG" id="pog:Pogu_ECE004"/>
<dbReference type="AlphaFoldDB" id="H6QE01"/>
<geneLocation type="plasmid" evidence="1 2">
    <name>extrachromosomal element</name>
</geneLocation>
<sequence>MIEVVIERARRVTFFDILLLLAMWNRGGFAKNSDLVADLSKYYRNITRSTVSTAVKKLATYGLVAGKEGAYLMTPEGMEFIKLLAKILQSVKVDEEG</sequence>
<evidence type="ECO:0008006" key="3">
    <source>
        <dbReference type="Google" id="ProtNLM"/>
    </source>
</evidence>
<evidence type="ECO:0000313" key="2">
    <source>
        <dbReference type="Proteomes" id="UP000009062"/>
    </source>
</evidence>
<gene>
    <name evidence="1" type="ORF">Pogu_ECE004</name>
</gene>
<dbReference type="Proteomes" id="UP000009062">
    <property type="component" value="Plasmid extrachromosomal element"/>
</dbReference>
<name>H6QE01_PYROT</name>
<dbReference type="EMBL" id="CP003317">
    <property type="protein sequence ID" value="AFA40831.1"/>
    <property type="molecule type" value="Genomic_DNA"/>
</dbReference>
<protein>
    <recommendedName>
        <fullName evidence="3">Transcriptional regulator</fullName>
    </recommendedName>
</protein>
<proteinExistence type="predicted"/>
<dbReference type="SUPFAM" id="SSF46785">
    <property type="entry name" value="Winged helix' DNA-binding domain"/>
    <property type="match status" value="1"/>
</dbReference>
<accession>H6QE01</accession>
<organism evidence="1 2">
    <name type="scientific">Pyrobaculum oguniense (strain DSM 13380 / JCM 10595 / TE7)</name>
    <dbReference type="NCBI Taxonomy" id="698757"/>
    <lineage>
        <taxon>Archaea</taxon>
        <taxon>Thermoproteota</taxon>
        <taxon>Thermoprotei</taxon>
        <taxon>Thermoproteales</taxon>
        <taxon>Thermoproteaceae</taxon>
        <taxon>Pyrobaculum</taxon>
    </lineage>
</organism>
<keyword evidence="1" id="KW-0614">Plasmid</keyword>
<dbReference type="InterPro" id="IPR036390">
    <property type="entry name" value="WH_DNA-bd_sf"/>
</dbReference>
<reference evidence="1 2" key="1">
    <citation type="submission" date="2012-01" db="EMBL/GenBank/DDBJ databases">
        <title>Complete Genome Sequence of Pyrobaculum oguniense.</title>
        <authorList>
            <person name="Bernick D.L."/>
            <person name="Karplus K."/>
            <person name="Lui L.M."/>
            <person name="Coker J.K.C."/>
            <person name="Murphy J.N."/>
            <person name="Cozen A.E."/>
            <person name="Chan P.P."/>
            <person name="Lowe T.M."/>
        </authorList>
    </citation>
    <scope>NUCLEOTIDE SEQUENCE [LARGE SCALE GENOMIC DNA]</scope>
    <source>
        <strain evidence="1 2">TE7</strain>
        <plasmid evidence="1 2">extrachromosomal element</plasmid>
    </source>
</reference>
<dbReference type="HOGENOM" id="CLU_2340308_0_0_2"/>
<dbReference type="eggNOG" id="arCOG02100">
    <property type="taxonomic scope" value="Archaea"/>
</dbReference>